<proteinExistence type="predicted"/>
<comment type="caution">
    <text evidence="1">The sequence shown here is derived from an EMBL/GenBank/DDBJ whole genome shotgun (WGS) entry which is preliminary data.</text>
</comment>
<keyword evidence="2" id="KW-1185">Reference proteome</keyword>
<name>A0AA88ACA9_FICCA</name>
<sequence>MFPGNSPYVRKGWWHIIGERPDQPPIFDAFSECLDQGVIGTTLDLHYSLIKAIEELLQWFILALFYPNKYDVSIFLVFEPRNAAAKASASCLKELTDPSTSLRYHCRAGSVRVLVCIRGAIVRCHGWHFKPDWPILVVVFLLRQLVNGVISDPMSADAWSPQAVEHRALSARVKFHFSRLMSLTFSVGPITPPVTFRWQVQRKTGRSGRSGRRRLGRFGLCLGELYIVRFSIHECPDYLDQVSNILSEDFCLRGLTLCSGASLTWRSPGAL</sequence>
<protein>
    <submittedName>
        <fullName evidence="1">Uncharacterized protein</fullName>
    </submittedName>
</protein>
<dbReference type="Proteomes" id="UP001187192">
    <property type="component" value="Unassembled WGS sequence"/>
</dbReference>
<organism evidence="1 2">
    <name type="scientific">Ficus carica</name>
    <name type="common">Common fig</name>
    <dbReference type="NCBI Taxonomy" id="3494"/>
    <lineage>
        <taxon>Eukaryota</taxon>
        <taxon>Viridiplantae</taxon>
        <taxon>Streptophyta</taxon>
        <taxon>Embryophyta</taxon>
        <taxon>Tracheophyta</taxon>
        <taxon>Spermatophyta</taxon>
        <taxon>Magnoliopsida</taxon>
        <taxon>eudicotyledons</taxon>
        <taxon>Gunneridae</taxon>
        <taxon>Pentapetalae</taxon>
        <taxon>rosids</taxon>
        <taxon>fabids</taxon>
        <taxon>Rosales</taxon>
        <taxon>Moraceae</taxon>
        <taxon>Ficeae</taxon>
        <taxon>Ficus</taxon>
    </lineage>
</organism>
<dbReference type="EMBL" id="BTGU01000045">
    <property type="protein sequence ID" value="GMN53159.1"/>
    <property type="molecule type" value="Genomic_DNA"/>
</dbReference>
<dbReference type="AlphaFoldDB" id="A0AA88ACA9"/>
<evidence type="ECO:0000313" key="2">
    <source>
        <dbReference type="Proteomes" id="UP001187192"/>
    </source>
</evidence>
<evidence type="ECO:0000313" key="1">
    <source>
        <dbReference type="EMBL" id="GMN53159.1"/>
    </source>
</evidence>
<gene>
    <name evidence="1" type="ORF">TIFTF001_022305</name>
</gene>
<reference evidence="1" key="1">
    <citation type="submission" date="2023-07" db="EMBL/GenBank/DDBJ databases">
        <title>draft genome sequence of fig (Ficus carica).</title>
        <authorList>
            <person name="Takahashi T."/>
            <person name="Nishimura K."/>
        </authorList>
    </citation>
    <scope>NUCLEOTIDE SEQUENCE</scope>
</reference>
<accession>A0AA88ACA9</accession>